<organism evidence="4 5">
    <name type="scientific">Furfurilactobacillus milii</name>
    <dbReference type="NCBI Taxonomy" id="2888272"/>
    <lineage>
        <taxon>Bacteria</taxon>
        <taxon>Bacillati</taxon>
        <taxon>Bacillota</taxon>
        <taxon>Bacilli</taxon>
        <taxon>Lactobacillales</taxon>
        <taxon>Lactobacillaceae</taxon>
        <taxon>Furfurilactobacillus</taxon>
    </lineage>
</organism>
<feature type="domain" description="Glycosyl transferase family 1" evidence="2">
    <location>
        <begin position="195"/>
        <end position="337"/>
    </location>
</feature>
<dbReference type="GO" id="GO:0016757">
    <property type="term" value="F:glycosyltransferase activity"/>
    <property type="evidence" value="ECO:0007669"/>
    <property type="project" value="InterPro"/>
</dbReference>
<dbReference type="SUPFAM" id="SSF53756">
    <property type="entry name" value="UDP-Glycosyltransferase/glycogen phosphorylase"/>
    <property type="match status" value="1"/>
</dbReference>
<feature type="domain" description="Glycosyltransferase subfamily 4-like N-terminal" evidence="3">
    <location>
        <begin position="21"/>
        <end position="181"/>
    </location>
</feature>
<dbReference type="InterPro" id="IPR028098">
    <property type="entry name" value="Glyco_trans_4-like_N"/>
</dbReference>
<dbReference type="RefSeq" id="WP_161004308.1">
    <property type="nucleotide sequence ID" value="NZ_WEZQ01000019.1"/>
</dbReference>
<dbReference type="Pfam" id="PF13439">
    <property type="entry name" value="Glyco_transf_4"/>
    <property type="match status" value="1"/>
</dbReference>
<evidence type="ECO:0000313" key="4">
    <source>
        <dbReference type="EMBL" id="MYV18022.1"/>
    </source>
</evidence>
<dbReference type="Proteomes" id="UP000449209">
    <property type="component" value="Unassembled WGS sequence"/>
</dbReference>
<dbReference type="Pfam" id="PF00534">
    <property type="entry name" value="Glycos_transf_1"/>
    <property type="match status" value="1"/>
</dbReference>
<protein>
    <submittedName>
        <fullName evidence="4">Glycosyltransferase</fullName>
    </submittedName>
</protein>
<reference evidence="4 5" key="1">
    <citation type="journal article" date="2019" name="Appl. Environ. Microbiol.">
        <title>Genetic determinants of hydroxycinnamic acid metabolism in heterofermentative lactobacilli.</title>
        <authorList>
            <person name="Gaur G."/>
            <person name="Oh J.H."/>
            <person name="Filannino P."/>
            <person name="Gobbetti M."/>
            <person name="van Pijkeren J.P."/>
            <person name="Ganzle M.G."/>
        </authorList>
    </citation>
    <scope>NUCLEOTIDE SEQUENCE [LARGE SCALE GENOMIC DNA]</scope>
    <source>
        <strain evidence="4 5">C5</strain>
    </source>
</reference>
<gene>
    <name evidence="4" type="ORF">GB993_10965</name>
</gene>
<sequence>MKVIFLRDNDIIADSRILKEASSLVKVGHNVSIIGWDEHRDASSVDGETSYAGVSLPIHFLKAKLSYHHKVFKVWSYVKFEIALFFYLLKVCKRIDAIHACNLQTGVIGLLAAKLTHKKLVYDIFDFAADTRNYPAGLSQFIHHLEFYVINRADTTIICSEERRAQIKGTHSKHLWVIYNSPDLPVNHGPEGQQPKYTIAYVGGLSPYRFLPELVDVVAMEPKWSMTIAGFGKYESMITDYASQDEGIFFLGKVPYSKVAEIESNAEILVALYDPIIKNHRFASPNKFFEAFRLGKPLIMIKGTGMSSWLTKLSVGAVVEPSKAGIQAGIKKVMANKSSWTHDGEIMKRTYTAEFSWEQMTHRLQRIYQTLSSQN</sequence>
<accession>A0A6N9I4G5</accession>
<evidence type="ECO:0000256" key="1">
    <source>
        <dbReference type="ARBA" id="ARBA00022679"/>
    </source>
</evidence>
<dbReference type="OrthoDB" id="2052976at2"/>
<name>A0A6N9I4G5_9LACO</name>
<keyword evidence="1 4" id="KW-0808">Transferase</keyword>
<dbReference type="PANTHER" id="PTHR46401">
    <property type="entry name" value="GLYCOSYLTRANSFERASE WBBK-RELATED"/>
    <property type="match status" value="1"/>
</dbReference>
<comment type="caution">
    <text evidence="4">The sequence shown here is derived from an EMBL/GenBank/DDBJ whole genome shotgun (WGS) entry which is preliminary data.</text>
</comment>
<dbReference type="Gene3D" id="3.40.50.2000">
    <property type="entry name" value="Glycogen Phosphorylase B"/>
    <property type="match status" value="2"/>
</dbReference>
<evidence type="ECO:0000313" key="5">
    <source>
        <dbReference type="Proteomes" id="UP000449209"/>
    </source>
</evidence>
<dbReference type="AlphaFoldDB" id="A0A6N9I4G5"/>
<dbReference type="PANTHER" id="PTHR46401:SF2">
    <property type="entry name" value="GLYCOSYLTRANSFERASE WBBK-RELATED"/>
    <property type="match status" value="1"/>
</dbReference>
<dbReference type="InterPro" id="IPR001296">
    <property type="entry name" value="Glyco_trans_1"/>
</dbReference>
<dbReference type="GO" id="GO:0009103">
    <property type="term" value="P:lipopolysaccharide biosynthetic process"/>
    <property type="evidence" value="ECO:0007669"/>
    <property type="project" value="TreeGrafter"/>
</dbReference>
<evidence type="ECO:0000259" key="2">
    <source>
        <dbReference type="Pfam" id="PF00534"/>
    </source>
</evidence>
<dbReference type="EMBL" id="WEZQ01000019">
    <property type="protein sequence ID" value="MYV18022.1"/>
    <property type="molecule type" value="Genomic_DNA"/>
</dbReference>
<proteinExistence type="predicted"/>
<evidence type="ECO:0000259" key="3">
    <source>
        <dbReference type="Pfam" id="PF13439"/>
    </source>
</evidence>